<evidence type="ECO:0000313" key="3">
    <source>
        <dbReference type="Proteomes" id="UP000325529"/>
    </source>
</evidence>
<evidence type="ECO:0000256" key="1">
    <source>
        <dbReference type="SAM" id="MobiDB-lite"/>
    </source>
</evidence>
<dbReference type="InterPro" id="IPR027417">
    <property type="entry name" value="P-loop_NTPase"/>
</dbReference>
<reference evidence="2 3" key="1">
    <citation type="submission" date="2017-09" db="EMBL/GenBank/DDBJ databases">
        <authorList>
            <person name="Lee N."/>
            <person name="Cho B.-K."/>
        </authorList>
    </citation>
    <scope>NUCLEOTIDE SEQUENCE [LARGE SCALE GENOMIC DNA]</scope>
    <source>
        <strain evidence="2 3">ATCC 12853</strain>
    </source>
</reference>
<sequence>MVGLAVTEAWTQARTRLTRLFSRRSQNADTDDADTDDVEQLRSAIEQLAGSLQSGSTHDVGDSADQLRRRLRHSLRQGSETARELVDLLSHMGDMGDTGDMGSTSTSTSSSSSSSSSSSNSNSNSNSPISYHVPEALRRQGPPSQVPALRHHFINRSDELAVLDGQFDRDTDSSYVDVRVLAGPPGVGKSALAHYWAHSRRTRERFSDGRLYVDFAAAGADVTEAVGHCLRSLGVADALLPPSLGERTALFRDRTADLRVLLVLDDVSSPAQVRALIPNGPGSAVLATSTGKLGELTLDGARPLPLEPLTEAAGLLLLADRCGQERVAADPEAAERVVGLCAGLPVALQVAAARLVNEPRLTLDALATELTDDEGRLSALSVGGESPVAAVLDSAYRQLSADMAHGYRLLGWIPGPTFDAATAAAAVGRDLESAQVLLDVLEDMSLLELTEERRYRFHGLVRLHARDRARVEERFGTGLAVTERVLTHYLILTALADRSVRADRLRVAELRTVPAGRPDPFAAPNGPRPLDWLAAERANIMAVLRAADDPSLHAPGWQLAECFTVLFLHHRHLGDWQESLELGARYAAAAVAPAAEARLRSLLSRPLMDTGEHERAHRELTTALTCAEIADDPVLHASVLEFSGRYWDRFDPDRAVAAYRRSMELNAQGREPRGAAIAAFFLGRAQDARGDHDQAIGTLRRARADLLALPTPDHRMAARATAALGRALDNLGRTGEAVPTLREAARTLERLEGHAYEAEALLDLVAIAERPGADRSTLRDDLTRAITIHADMGSPLTESLRERLRRSAD</sequence>
<organism evidence="2 3">
    <name type="scientific">Streptomyces kanamyceticus</name>
    <dbReference type="NCBI Taxonomy" id="1967"/>
    <lineage>
        <taxon>Bacteria</taxon>
        <taxon>Bacillati</taxon>
        <taxon>Actinomycetota</taxon>
        <taxon>Actinomycetes</taxon>
        <taxon>Kitasatosporales</taxon>
        <taxon>Streptomycetaceae</taxon>
        <taxon>Streptomyces</taxon>
    </lineage>
</organism>
<accession>A0A5J6GNU0</accession>
<dbReference type="Gene3D" id="3.40.50.300">
    <property type="entry name" value="P-loop containing nucleotide triphosphate hydrolases"/>
    <property type="match status" value="1"/>
</dbReference>
<feature type="region of interest" description="Disordered" evidence="1">
    <location>
        <begin position="92"/>
        <end position="130"/>
    </location>
</feature>
<protein>
    <submittedName>
        <fullName evidence="2">Tetratricopeptide repeat protein</fullName>
    </submittedName>
</protein>
<dbReference type="Proteomes" id="UP000325529">
    <property type="component" value="Chromosome"/>
</dbReference>
<gene>
    <name evidence="2" type="ORF">CP970_28435</name>
</gene>
<dbReference type="Gene3D" id="1.25.40.10">
    <property type="entry name" value="Tetratricopeptide repeat domain"/>
    <property type="match status" value="1"/>
</dbReference>
<dbReference type="SUPFAM" id="SSF48452">
    <property type="entry name" value="TPR-like"/>
    <property type="match status" value="1"/>
</dbReference>
<dbReference type="OrthoDB" id="3311584at2"/>
<dbReference type="PANTHER" id="PTHR47691:SF3">
    <property type="entry name" value="HTH-TYPE TRANSCRIPTIONAL REGULATOR RV0890C-RELATED"/>
    <property type="match status" value="1"/>
</dbReference>
<dbReference type="PRINTS" id="PR00364">
    <property type="entry name" value="DISEASERSIST"/>
</dbReference>
<keyword evidence="3" id="KW-1185">Reference proteome</keyword>
<dbReference type="AlphaFoldDB" id="A0A5J6GNU0"/>
<dbReference type="EMBL" id="CP023699">
    <property type="protein sequence ID" value="QEU97630.1"/>
    <property type="molecule type" value="Genomic_DNA"/>
</dbReference>
<proteinExistence type="predicted"/>
<dbReference type="GO" id="GO:0043531">
    <property type="term" value="F:ADP binding"/>
    <property type="evidence" value="ECO:0007669"/>
    <property type="project" value="InterPro"/>
</dbReference>
<dbReference type="KEGG" id="ska:CP970_28435"/>
<dbReference type="PANTHER" id="PTHR47691">
    <property type="entry name" value="REGULATOR-RELATED"/>
    <property type="match status" value="1"/>
</dbReference>
<name>A0A5J6GNU0_STRKN</name>
<evidence type="ECO:0000313" key="2">
    <source>
        <dbReference type="EMBL" id="QEU97630.1"/>
    </source>
</evidence>
<feature type="compositionally biased region" description="Low complexity" evidence="1">
    <location>
        <begin position="92"/>
        <end position="127"/>
    </location>
</feature>
<dbReference type="InterPro" id="IPR011990">
    <property type="entry name" value="TPR-like_helical_dom_sf"/>
</dbReference>
<dbReference type="SUPFAM" id="SSF52540">
    <property type="entry name" value="P-loop containing nucleoside triphosphate hydrolases"/>
    <property type="match status" value="1"/>
</dbReference>